<keyword evidence="3" id="KW-1185">Reference proteome</keyword>
<proteinExistence type="predicted"/>
<evidence type="ECO:0000256" key="1">
    <source>
        <dbReference type="SAM" id="SignalP"/>
    </source>
</evidence>
<accession>A0ABW3HZ40</accession>
<sequence length="290" mass="32092">MKKVIKALGVAAILFSLSASAQQTPNYSFWRQNMNLLNPAYAGSTEKTEVNLTFRDQWNGVDGGPRTQSIHGQTSLTDKMGLGLSIEQDRVFIQRETNLFANFSYKLQINDKHDIYLGIKAGGSFFSADLNNLQTADPINAKEPNRFNPNVGVGAYYKQEKFFVSLSAPRLLKAKRYEEISGTSQEAADEMLVMLGGGYFYNINDNIQLIPAVMARYVGGSPFGLDASLSARFYDKFELGGNYRLNDSASLLATFQVAETLDLGFAYEFTTSDVNEVTTGGPELLLKLKF</sequence>
<dbReference type="EMBL" id="JBHTJM010000002">
    <property type="protein sequence ID" value="MFD0962826.1"/>
    <property type="molecule type" value="Genomic_DNA"/>
</dbReference>
<dbReference type="Proteomes" id="UP001596997">
    <property type="component" value="Unassembled WGS sequence"/>
</dbReference>
<dbReference type="Pfam" id="PF11751">
    <property type="entry name" value="PorP_SprF"/>
    <property type="match status" value="1"/>
</dbReference>
<dbReference type="InterPro" id="IPR019861">
    <property type="entry name" value="PorP/SprF_Bacteroidetes"/>
</dbReference>
<reference evidence="3" key="1">
    <citation type="journal article" date="2019" name="Int. J. Syst. Evol. Microbiol.">
        <title>The Global Catalogue of Microorganisms (GCM) 10K type strain sequencing project: providing services to taxonomists for standard genome sequencing and annotation.</title>
        <authorList>
            <consortium name="The Broad Institute Genomics Platform"/>
            <consortium name="The Broad Institute Genome Sequencing Center for Infectious Disease"/>
            <person name="Wu L."/>
            <person name="Ma J."/>
        </authorList>
    </citation>
    <scope>NUCLEOTIDE SEQUENCE [LARGE SCALE GENOMIC DNA]</scope>
    <source>
        <strain evidence="3">CCUG 62114</strain>
    </source>
</reference>
<name>A0ABW3HZ40_9FLAO</name>
<feature type="chain" id="PRO_5047501780" evidence="1">
    <location>
        <begin position="22"/>
        <end position="290"/>
    </location>
</feature>
<protein>
    <submittedName>
        <fullName evidence="2">Type IX secretion system membrane protein PorP/SprF</fullName>
    </submittedName>
</protein>
<feature type="signal peptide" evidence="1">
    <location>
        <begin position="1"/>
        <end position="21"/>
    </location>
</feature>
<evidence type="ECO:0000313" key="2">
    <source>
        <dbReference type="EMBL" id="MFD0962826.1"/>
    </source>
</evidence>
<keyword evidence="1" id="KW-0732">Signal</keyword>
<organism evidence="2 3">
    <name type="scientific">Pseudofulvibacter geojedonensis</name>
    <dbReference type="NCBI Taxonomy" id="1123758"/>
    <lineage>
        <taxon>Bacteria</taxon>
        <taxon>Pseudomonadati</taxon>
        <taxon>Bacteroidota</taxon>
        <taxon>Flavobacteriia</taxon>
        <taxon>Flavobacteriales</taxon>
        <taxon>Flavobacteriaceae</taxon>
        <taxon>Pseudofulvibacter</taxon>
    </lineage>
</organism>
<evidence type="ECO:0000313" key="3">
    <source>
        <dbReference type="Proteomes" id="UP001596997"/>
    </source>
</evidence>
<dbReference type="RefSeq" id="WP_377712883.1">
    <property type="nucleotide sequence ID" value="NZ_JBHTJM010000002.1"/>
</dbReference>
<dbReference type="NCBIfam" id="TIGR03519">
    <property type="entry name" value="T9SS_PorP_fam"/>
    <property type="match status" value="1"/>
</dbReference>
<gene>
    <name evidence="2" type="ORF">ACFQ1O_02265</name>
</gene>
<comment type="caution">
    <text evidence="2">The sequence shown here is derived from an EMBL/GenBank/DDBJ whole genome shotgun (WGS) entry which is preliminary data.</text>
</comment>